<dbReference type="PANTHER" id="PTHR21593">
    <property type="entry name" value="PRION-LIKE- Q/N-RICH -DOMAIN-BEARING PROTEIN PROTEIN"/>
    <property type="match status" value="1"/>
</dbReference>
<protein>
    <recommendedName>
        <fullName evidence="4">SXP/RAL-2 family protein Ani s 5-like cation-binding domain-containing protein</fullName>
    </recommendedName>
</protein>
<dbReference type="Proteomes" id="UP000276991">
    <property type="component" value="Unassembled WGS sequence"/>
</dbReference>
<name>A0A498SZ95_ACAVI</name>
<keyword evidence="1" id="KW-0175">Coiled coil</keyword>
<proteinExistence type="predicted"/>
<dbReference type="EMBL" id="UPTC01003951">
    <property type="protein sequence ID" value="VBB34710.1"/>
    <property type="molecule type" value="Genomic_DNA"/>
</dbReference>
<dbReference type="InterPro" id="IPR052823">
    <property type="entry name" value="SXP/RAL-2_related"/>
</dbReference>
<feature type="coiled-coil region" evidence="1">
    <location>
        <begin position="62"/>
        <end position="121"/>
    </location>
</feature>
<dbReference type="AlphaFoldDB" id="A0A498SZ95"/>
<dbReference type="PANTHER" id="PTHR21593:SF36">
    <property type="entry name" value="DUF148 DOMAIN-CONTAINING PROTEIN-RELATED"/>
    <property type="match status" value="1"/>
</dbReference>
<evidence type="ECO:0008006" key="4">
    <source>
        <dbReference type="Google" id="ProtNLM"/>
    </source>
</evidence>
<reference evidence="2 3" key="1">
    <citation type="submission" date="2018-08" db="EMBL/GenBank/DDBJ databases">
        <authorList>
            <person name="Laetsch R D."/>
            <person name="Stevens L."/>
            <person name="Kumar S."/>
            <person name="Blaxter L. M."/>
        </authorList>
    </citation>
    <scope>NUCLEOTIDE SEQUENCE [LARGE SCALE GENOMIC DNA]</scope>
</reference>
<evidence type="ECO:0000313" key="3">
    <source>
        <dbReference type="Proteomes" id="UP000276991"/>
    </source>
</evidence>
<evidence type="ECO:0000256" key="1">
    <source>
        <dbReference type="SAM" id="Coils"/>
    </source>
</evidence>
<accession>A0A498SZ95</accession>
<sequence>MAVAIDNLPSSVRAIAFGRPPLFLKDAPLAVRKMFRDVMHNRTLTHDEKKQELSMLAEKVLNKKQLAEFKKYLKERENQRKKFEEKVKKLSPAAKEIYDQLERLKIERAKILEKIDDNVRKELRQLFRKSNNQNRNNRK</sequence>
<dbReference type="OrthoDB" id="5838444at2759"/>
<gene>
    <name evidence="2" type="ORF">NAV_LOCUS9501</name>
</gene>
<dbReference type="STRING" id="6277.A0A498SZ95"/>
<evidence type="ECO:0000313" key="2">
    <source>
        <dbReference type="EMBL" id="VBB34710.1"/>
    </source>
</evidence>
<keyword evidence="3" id="KW-1185">Reference proteome</keyword>
<organism evidence="2 3">
    <name type="scientific">Acanthocheilonema viteae</name>
    <name type="common">Filarial nematode worm</name>
    <name type="synonym">Dipetalonema viteae</name>
    <dbReference type="NCBI Taxonomy" id="6277"/>
    <lineage>
        <taxon>Eukaryota</taxon>
        <taxon>Metazoa</taxon>
        <taxon>Ecdysozoa</taxon>
        <taxon>Nematoda</taxon>
        <taxon>Chromadorea</taxon>
        <taxon>Rhabditida</taxon>
        <taxon>Spirurina</taxon>
        <taxon>Spiruromorpha</taxon>
        <taxon>Filarioidea</taxon>
        <taxon>Onchocercidae</taxon>
        <taxon>Acanthocheilonema</taxon>
    </lineage>
</organism>